<proteinExistence type="predicted"/>
<organism evidence="2 3">
    <name type="scientific">Lentzea guizhouensis</name>
    <dbReference type="NCBI Taxonomy" id="1586287"/>
    <lineage>
        <taxon>Bacteria</taxon>
        <taxon>Bacillati</taxon>
        <taxon>Actinomycetota</taxon>
        <taxon>Actinomycetes</taxon>
        <taxon>Pseudonocardiales</taxon>
        <taxon>Pseudonocardiaceae</taxon>
        <taxon>Lentzea</taxon>
    </lineage>
</organism>
<name>A0A1B2HQW2_9PSEU</name>
<feature type="compositionally biased region" description="Basic residues" evidence="1">
    <location>
        <begin position="846"/>
        <end position="868"/>
    </location>
</feature>
<dbReference type="KEGG" id="led:BBK82_32695"/>
<evidence type="ECO:0000256" key="1">
    <source>
        <dbReference type="SAM" id="MobiDB-lite"/>
    </source>
</evidence>
<dbReference type="AlphaFoldDB" id="A0A1B2HQW2"/>
<feature type="compositionally biased region" description="Low complexity" evidence="1">
    <location>
        <begin position="813"/>
        <end position="827"/>
    </location>
</feature>
<sequence length="899" mass="99100">MRAGLDVHRHGQSPSEVPGSMSHDVSNVNRGNVQSLVQAGVINGGVNFYGDGVQEPQDYSSMLEPSDVELLGREDELRRLREFCDGPDPYLWVRAESWSGKSALLREFARREHEGLFPVWYFVRRKHSDNRADFVRAVWHQLAGLLDSAAPANAPRDEHEFRKLLALAADRCEGTLVMIVDGLDEEAGEGSGSIVHLMPARPPAGLRVILSSRPQRPLPERVVESGHPLLSPDVVWELPTSEHATIMRVTAQEDLRALITGSALEKQLLGYVTAAKGALAVCDLAELLNVFNDEVDTVLEGLTGRSFARVHSLWRPGHFRYQLDHPSLEDDAAKRIGRRWLAELTAELLRWAHDWRDRGWPADTPEYLLLNHPQDDPVALALNPDRHVRLRALTGANAHALEEIAAARKELADGRDLGTLAQLAVLHDDLGGSTALFPPELPAVWAGLGHLEQAKSLIGELADHLRVSACAAVLGKVRDGAGGFREIAESALDRIGSPDALSAARAELAVALMKVGDLDAAQALVGQVAPEAVTALQDDLVRASWEHRDEARATALCDQATSIKRRARLVTTAALELSARSRYEEAADFVVARLDDEKRCGKALAEVVCDAAGRDPDQALAVLHRVKNSARYHKVKGDVEIAIALHRRDRVPEARERLELAERRISGKIDPTLYDGAVGEIVRAWVMLGEPDRAVGLGRSRRLASTRGRHLVTLVGHLVREGFPHQATRWPGTPRRPRRGLAQVPADRGLPGADQDRRRHRRLRSHLDHRQGTAANTAHRDHGRSHWPRPPASPPGPPRRAGRRHPDRCCAAPRSPTSPWRSPRTTTCPAHCAPSTSCATPSPRSMRSRRSPPPFRRRPRSSPRRRKPQPVPPRPSTPVPRSARPWPRHCCGSARTPTP</sequence>
<dbReference type="STRING" id="1586287.BBK82_32695"/>
<reference evidence="2 3" key="1">
    <citation type="submission" date="2016-07" db="EMBL/GenBank/DDBJ databases">
        <title>Complete genome sequence of the Lentzea guizhouensis DHS C013.</title>
        <authorList>
            <person name="Cao C."/>
        </authorList>
    </citation>
    <scope>NUCLEOTIDE SEQUENCE [LARGE SCALE GENOMIC DNA]</scope>
    <source>
        <strain evidence="2 3">DHS C013</strain>
    </source>
</reference>
<gene>
    <name evidence="2" type="ORF">BBK82_32695</name>
</gene>
<evidence type="ECO:0000313" key="2">
    <source>
        <dbReference type="EMBL" id="ANZ40091.1"/>
    </source>
</evidence>
<keyword evidence="3" id="KW-1185">Reference proteome</keyword>
<evidence type="ECO:0000313" key="3">
    <source>
        <dbReference type="Proteomes" id="UP000093053"/>
    </source>
</evidence>
<feature type="region of interest" description="Disordered" evidence="1">
    <location>
        <begin position="725"/>
        <end position="899"/>
    </location>
</feature>
<dbReference type="Proteomes" id="UP000093053">
    <property type="component" value="Chromosome"/>
</dbReference>
<accession>A0A1B2HQW2</accession>
<feature type="region of interest" description="Disordered" evidence="1">
    <location>
        <begin position="1"/>
        <end position="23"/>
    </location>
</feature>
<feature type="compositionally biased region" description="Pro residues" evidence="1">
    <location>
        <begin position="869"/>
        <end position="878"/>
    </location>
</feature>
<feature type="compositionally biased region" description="Pro residues" evidence="1">
    <location>
        <begin position="788"/>
        <end position="798"/>
    </location>
</feature>
<dbReference type="EMBL" id="CP016793">
    <property type="protein sequence ID" value="ANZ40091.1"/>
    <property type="molecule type" value="Genomic_DNA"/>
</dbReference>
<protein>
    <submittedName>
        <fullName evidence="2">Uncharacterized protein</fullName>
    </submittedName>
</protein>